<reference evidence="7" key="1">
    <citation type="submission" date="2021-10" db="EMBL/GenBank/DDBJ databases">
        <title>Anaerobic single-cell dispensing facilitates the cultivation of human gut bacteria.</title>
        <authorList>
            <person name="Afrizal A."/>
        </authorList>
    </citation>
    <scope>NUCLEOTIDE SEQUENCE</scope>
    <source>
        <strain evidence="7">CLA-AA-H233</strain>
    </source>
</reference>
<keyword evidence="3 6" id="KW-0812">Transmembrane</keyword>
<name>A0ABS8F7N0_9FIRM</name>
<dbReference type="Pfam" id="PF04277">
    <property type="entry name" value="OAD_gamma"/>
    <property type="match status" value="1"/>
</dbReference>
<keyword evidence="8" id="KW-1185">Reference proteome</keyword>
<dbReference type="InterPro" id="IPR005899">
    <property type="entry name" value="Na_pump_deCOase"/>
</dbReference>
<dbReference type="EMBL" id="JAJEQL010000009">
    <property type="protein sequence ID" value="MCC2199176.1"/>
    <property type="molecule type" value="Genomic_DNA"/>
</dbReference>
<gene>
    <name evidence="7" type="ORF">LKD23_05295</name>
</gene>
<feature type="transmembrane region" description="Helical" evidence="6">
    <location>
        <begin position="6"/>
        <end position="30"/>
    </location>
</feature>
<evidence type="ECO:0000256" key="1">
    <source>
        <dbReference type="ARBA" id="ARBA00004236"/>
    </source>
</evidence>
<organism evidence="7 8">
    <name type="scientific">Faecalibacterium butyricigenerans</name>
    <dbReference type="NCBI Taxonomy" id="1851427"/>
    <lineage>
        <taxon>Bacteria</taxon>
        <taxon>Bacillati</taxon>
        <taxon>Bacillota</taxon>
        <taxon>Clostridia</taxon>
        <taxon>Eubacteriales</taxon>
        <taxon>Oscillospiraceae</taxon>
        <taxon>Faecalibacterium</taxon>
    </lineage>
</organism>
<keyword evidence="5 6" id="KW-0472">Membrane</keyword>
<accession>A0ABS8F7N0</accession>
<evidence type="ECO:0000256" key="3">
    <source>
        <dbReference type="ARBA" id="ARBA00022692"/>
    </source>
</evidence>
<evidence type="ECO:0000256" key="5">
    <source>
        <dbReference type="ARBA" id="ARBA00023136"/>
    </source>
</evidence>
<keyword evidence="2" id="KW-1003">Cell membrane</keyword>
<comment type="caution">
    <text evidence="7">The sequence shown here is derived from an EMBL/GenBank/DDBJ whole genome shotgun (WGS) entry which is preliminary data.</text>
</comment>
<evidence type="ECO:0000256" key="4">
    <source>
        <dbReference type="ARBA" id="ARBA00022989"/>
    </source>
</evidence>
<keyword evidence="4 6" id="KW-1133">Transmembrane helix</keyword>
<evidence type="ECO:0000256" key="2">
    <source>
        <dbReference type="ARBA" id="ARBA00022475"/>
    </source>
</evidence>
<evidence type="ECO:0000256" key="6">
    <source>
        <dbReference type="SAM" id="Phobius"/>
    </source>
</evidence>
<evidence type="ECO:0000313" key="8">
    <source>
        <dbReference type="Proteomes" id="UP001430637"/>
    </source>
</evidence>
<proteinExistence type="predicted"/>
<dbReference type="Proteomes" id="UP001430637">
    <property type="component" value="Unassembled WGS sequence"/>
</dbReference>
<evidence type="ECO:0000313" key="7">
    <source>
        <dbReference type="EMBL" id="MCC2199176.1"/>
    </source>
</evidence>
<dbReference type="RefSeq" id="WP_227620753.1">
    <property type="nucleotide sequence ID" value="NZ_JAJEQL010000009.1"/>
</dbReference>
<sequence>MDLGYDVIVTITGIVLVFLILVLLMAIITLEGKIFDAMNSKKAAAKAASAAKPAAPVKQAAAPAAAPAKAAAPQVEAGIPGDVVAAIMAAIYSMGNGKYVLKAVRRGKNGWGKAGVNDTTAPF</sequence>
<comment type="subcellular location">
    <subcellularLocation>
        <location evidence="1">Cell membrane</location>
    </subcellularLocation>
</comment>
<protein>
    <submittedName>
        <fullName evidence="7">OadG family protein</fullName>
    </submittedName>
</protein>